<proteinExistence type="predicted"/>
<organism evidence="2 3">
    <name type="scientific">Linum trigynum</name>
    <dbReference type="NCBI Taxonomy" id="586398"/>
    <lineage>
        <taxon>Eukaryota</taxon>
        <taxon>Viridiplantae</taxon>
        <taxon>Streptophyta</taxon>
        <taxon>Embryophyta</taxon>
        <taxon>Tracheophyta</taxon>
        <taxon>Spermatophyta</taxon>
        <taxon>Magnoliopsida</taxon>
        <taxon>eudicotyledons</taxon>
        <taxon>Gunneridae</taxon>
        <taxon>Pentapetalae</taxon>
        <taxon>rosids</taxon>
        <taxon>fabids</taxon>
        <taxon>Malpighiales</taxon>
        <taxon>Linaceae</taxon>
        <taxon>Linum</taxon>
    </lineage>
</organism>
<dbReference type="Proteomes" id="UP001497516">
    <property type="component" value="Chromosome 4"/>
</dbReference>
<feature type="region of interest" description="Disordered" evidence="1">
    <location>
        <begin position="1"/>
        <end position="97"/>
    </location>
</feature>
<evidence type="ECO:0000256" key="1">
    <source>
        <dbReference type="SAM" id="MobiDB-lite"/>
    </source>
</evidence>
<reference evidence="2 3" key="1">
    <citation type="submission" date="2024-04" db="EMBL/GenBank/DDBJ databases">
        <authorList>
            <person name="Fracassetti M."/>
        </authorList>
    </citation>
    <scope>NUCLEOTIDE SEQUENCE [LARGE SCALE GENOMIC DNA]</scope>
</reference>
<evidence type="ECO:0000313" key="3">
    <source>
        <dbReference type="Proteomes" id="UP001497516"/>
    </source>
</evidence>
<feature type="compositionally biased region" description="Polar residues" evidence="1">
    <location>
        <begin position="40"/>
        <end position="68"/>
    </location>
</feature>
<dbReference type="EMBL" id="OZ034817">
    <property type="protein sequence ID" value="CAL1379906.1"/>
    <property type="molecule type" value="Genomic_DNA"/>
</dbReference>
<feature type="compositionally biased region" description="Polar residues" evidence="1">
    <location>
        <begin position="16"/>
        <end position="25"/>
    </location>
</feature>
<sequence length="97" mass="11002">MDGKRSRRRDSASKKGQPTFSTLNHYPSPLRRTKPPRPTSYMTDRQQSFRMGPPSNNRVPPQVSQRWPNFNAVPPPQVDRPALQLARSGPQHDPATS</sequence>
<protein>
    <submittedName>
        <fullName evidence="2">Uncharacterized protein</fullName>
    </submittedName>
</protein>
<feature type="compositionally biased region" description="Basic and acidic residues" evidence="1">
    <location>
        <begin position="1"/>
        <end position="13"/>
    </location>
</feature>
<name>A0AAV2E1U2_9ROSI</name>
<dbReference type="AlphaFoldDB" id="A0AAV2E1U2"/>
<gene>
    <name evidence="2" type="ORF">LTRI10_LOCUS21393</name>
</gene>
<evidence type="ECO:0000313" key="2">
    <source>
        <dbReference type="EMBL" id="CAL1379906.1"/>
    </source>
</evidence>
<keyword evidence="3" id="KW-1185">Reference proteome</keyword>
<accession>A0AAV2E1U2</accession>